<dbReference type="PRINTS" id="PR00792">
    <property type="entry name" value="PEPSIN"/>
</dbReference>
<dbReference type="PANTHER" id="PTHR47965:SF40">
    <property type="entry name" value="BETA-SECRETASE 2"/>
    <property type="match status" value="1"/>
</dbReference>
<gene>
    <name evidence="6" type="ORF">RIMI_LOCUS3818649</name>
</gene>
<evidence type="ECO:0000313" key="6">
    <source>
        <dbReference type="EMBL" id="CAJ0929425.1"/>
    </source>
</evidence>
<organism evidence="6 7">
    <name type="scientific">Ranitomeya imitator</name>
    <name type="common">mimic poison frog</name>
    <dbReference type="NCBI Taxonomy" id="111125"/>
    <lineage>
        <taxon>Eukaryota</taxon>
        <taxon>Metazoa</taxon>
        <taxon>Chordata</taxon>
        <taxon>Craniata</taxon>
        <taxon>Vertebrata</taxon>
        <taxon>Euteleostomi</taxon>
        <taxon>Amphibia</taxon>
        <taxon>Batrachia</taxon>
        <taxon>Anura</taxon>
        <taxon>Neobatrachia</taxon>
        <taxon>Hyloidea</taxon>
        <taxon>Dendrobatidae</taxon>
        <taxon>Dendrobatinae</taxon>
        <taxon>Ranitomeya</taxon>
    </lineage>
</organism>
<evidence type="ECO:0000313" key="7">
    <source>
        <dbReference type="Proteomes" id="UP001176940"/>
    </source>
</evidence>
<dbReference type="Gene3D" id="2.40.70.10">
    <property type="entry name" value="Acid Proteases"/>
    <property type="match status" value="1"/>
</dbReference>
<keyword evidence="7" id="KW-1185">Reference proteome</keyword>
<dbReference type="PROSITE" id="PS51767">
    <property type="entry name" value="PEPTIDASE_A1"/>
    <property type="match status" value="1"/>
</dbReference>
<keyword evidence="3" id="KW-0472">Membrane</keyword>
<evidence type="ECO:0000259" key="5">
    <source>
        <dbReference type="PROSITE" id="PS51767"/>
    </source>
</evidence>
<dbReference type="PANTHER" id="PTHR47965">
    <property type="entry name" value="ASPARTYL PROTEASE-RELATED"/>
    <property type="match status" value="1"/>
</dbReference>
<reference evidence="6" key="1">
    <citation type="submission" date="2023-07" db="EMBL/GenBank/DDBJ databases">
        <authorList>
            <person name="Stuckert A."/>
        </authorList>
    </citation>
    <scope>NUCLEOTIDE SEQUENCE</scope>
</reference>
<evidence type="ECO:0000256" key="3">
    <source>
        <dbReference type="ARBA" id="ARBA00023136"/>
    </source>
</evidence>
<dbReference type="InterPro" id="IPR009119">
    <property type="entry name" value="BACE"/>
</dbReference>
<evidence type="ECO:0000256" key="2">
    <source>
        <dbReference type="ARBA" id="ARBA00007447"/>
    </source>
</evidence>
<feature type="region of interest" description="Disordered" evidence="4">
    <location>
        <begin position="1"/>
        <end position="37"/>
    </location>
</feature>
<comment type="subcellular location">
    <subcellularLocation>
        <location evidence="1">Membrane</location>
    </subcellularLocation>
</comment>
<dbReference type="InterPro" id="IPR001461">
    <property type="entry name" value="Aspartic_peptidase_A1"/>
</dbReference>
<evidence type="ECO:0000256" key="1">
    <source>
        <dbReference type="ARBA" id="ARBA00004370"/>
    </source>
</evidence>
<comment type="similarity">
    <text evidence="2">Belongs to the peptidase A1 family.</text>
</comment>
<dbReference type="EMBL" id="CAUEEQ010005879">
    <property type="protein sequence ID" value="CAJ0929425.1"/>
    <property type="molecule type" value="Genomic_DNA"/>
</dbReference>
<comment type="caution">
    <text evidence="6">The sequence shown here is derived from an EMBL/GenBank/DDBJ whole genome shotgun (WGS) entry which is preliminary data.</text>
</comment>
<dbReference type="SUPFAM" id="SSF50630">
    <property type="entry name" value="Acid proteases"/>
    <property type="match status" value="1"/>
</dbReference>
<proteinExistence type="inferred from homology"/>
<evidence type="ECO:0000256" key="4">
    <source>
        <dbReference type="SAM" id="MobiDB-lite"/>
    </source>
</evidence>
<dbReference type="Proteomes" id="UP001176940">
    <property type="component" value="Unassembled WGS sequence"/>
</dbReference>
<feature type="domain" description="Peptidase A1" evidence="5">
    <location>
        <begin position="1"/>
        <end position="218"/>
    </location>
</feature>
<dbReference type="InterPro" id="IPR021109">
    <property type="entry name" value="Peptidase_aspartic_dom_sf"/>
</dbReference>
<name>A0ABN9L230_9NEOB</name>
<dbReference type="PRINTS" id="PR01815">
    <property type="entry name" value="BACEFAMILY"/>
</dbReference>
<dbReference type="Pfam" id="PF00026">
    <property type="entry name" value="Asp"/>
    <property type="match status" value="1"/>
</dbReference>
<accession>A0ABN9L230</accession>
<sequence length="218" mass="24661">MLLNARSDAETRRTCGRRFQTPEPDAQALPVLPRRDGTWPSSSIETFFDSLVEQQNIPNIFSMQMCGAGLPTTGEGSNGGSLVMGGIEPSLYTGEIWYTPITEEWYYQVEVLKFEVGGLNLNLGCTEYNSDKAIVDSGTTLLRLPDKVFNAVVEGIIQTSLIENFNNEFWTGLQLACWEKTEEPWAYFPDISIYLRDMNASMSFRLDIKPQVQCFFFF</sequence>
<protein>
    <recommendedName>
        <fullName evidence="5">Peptidase A1 domain-containing protein</fullName>
    </recommendedName>
</protein>
<dbReference type="InterPro" id="IPR033121">
    <property type="entry name" value="PEPTIDASE_A1"/>
</dbReference>